<dbReference type="Gene3D" id="3.40.710.10">
    <property type="entry name" value="DD-peptidase/beta-lactamase superfamily"/>
    <property type="match status" value="1"/>
</dbReference>
<dbReference type="Proteomes" id="UP000029082">
    <property type="component" value="Unassembled WGS sequence"/>
</dbReference>
<comment type="caution">
    <text evidence="5">The sequence shown here is derived from an EMBL/GenBank/DDBJ whole genome shotgun (WGS) entry which is preliminary data.</text>
</comment>
<name>A0A087C7I5_9BIFI</name>
<keyword evidence="2" id="KW-0812">Transmembrane</keyword>
<dbReference type="InterPro" id="IPR012338">
    <property type="entry name" value="Beta-lactam/transpept-like"/>
</dbReference>
<keyword evidence="6" id="KW-1185">Reference proteome</keyword>
<dbReference type="OrthoDB" id="3237080at2"/>
<dbReference type="GO" id="GO:0030655">
    <property type="term" value="P:beta-lactam antibiotic catabolic process"/>
    <property type="evidence" value="ECO:0007669"/>
    <property type="project" value="InterPro"/>
</dbReference>
<reference evidence="5 6" key="1">
    <citation type="submission" date="2014-03" db="EMBL/GenBank/DDBJ databases">
        <title>Genomics of Bifidobacteria.</title>
        <authorList>
            <person name="Ventura M."/>
            <person name="Milani C."/>
            <person name="Lugli G.A."/>
        </authorList>
    </citation>
    <scope>NUCLEOTIDE SEQUENCE [LARGE SCALE GENOMIC DNA]</scope>
    <source>
        <strain evidence="5 6">DSM 21395</strain>
    </source>
</reference>
<evidence type="ECO:0000313" key="6">
    <source>
        <dbReference type="Proteomes" id="UP000029082"/>
    </source>
</evidence>
<evidence type="ECO:0000259" key="4">
    <source>
        <dbReference type="Pfam" id="PF13354"/>
    </source>
</evidence>
<protein>
    <submittedName>
        <fullName evidence="5">Beta-lactamase class A-like protein</fullName>
    </submittedName>
</protein>
<dbReference type="GeneID" id="93094363"/>
<keyword evidence="2" id="KW-1133">Transmembrane helix</keyword>
<dbReference type="Pfam" id="PF13240">
    <property type="entry name" value="Zn_Ribbon_1"/>
    <property type="match status" value="1"/>
</dbReference>
<dbReference type="STRING" id="1437603.GCA_000771525_01289"/>
<dbReference type="RefSeq" id="WP_081882778.1">
    <property type="nucleotide sequence ID" value="NZ_JDUO01000004.1"/>
</dbReference>
<feature type="domain" description="Zinc-ribbon" evidence="3">
    <location>
        <begin position="2"/>
        <end position="24"/>
    </location>
</feature>
<keyword evidence="2" id="KW-0472">Membrane</keyword>
<feature type="domain" description="Beta-lactamase class A catalytic" evidence="4">
    <location>
        <begin position="217"/>
        <end position="288"/>
    </location>
</feature>
<dbReference type="EMBL" id="JGZE01000002">
    <property type="protein sequence ID" value="KFI79235.1"/>
    <property type="molecule type" value="Genomic_DNA"/>
</dbReference>
<proteinExistence type="predicted"/>
<evidence type="ECO:0000259" key="3">
    <source>
        <dbReference type="Pfam" id="PF13240"/>
    </source>
</evidence>
<dbReference type="Pfam" id="PF13354">
    <property type="entry name" value="Beta-lactamase2"/>
    <property type="match status" value="1"/>
</dbReference>
<evidence type="ECO:0000256" key="1">
    <source>
        <dbReference type="SAM" id="MobiDB-lite"/>
    </source>
</evidence>
<dbReference type="AlphaFoldDB" id="A0A087C7I5"/>
<sequence>MYCTHCGLPNDPDARFCVSCGTPLEPDDQVPAQPEPVVDADAPAMFPAATQYNTQQIPATPVAPAPHVAAYAPPVCRPNNSGNKTPIIIGAIAAVVAVACLVAFIAFESGAWGHNASPQPQSPTGDAPSATASPTSSSKHSTSSKHHKTKPSALDRATLDSIVNGYSNTDVSVAATTTTGAGQYTSQSGNDAFVAAGMYLPIYLAASDSHNQDAIDSANTMMSTMSNDDANSAVNALGGISAVTDWAHSHGYNSTEFNREFGDVQASNNGYENYTSSRDATKMLSAVIAHGGQNLMSYDVTTDGVSIPAGMSVKAHRGMGIKDSYNYFMVINDGGSTVSLAVMTQNQGKEQAAALTSKLLIAIHRGLQAR</sequence>
<feature type="transmembrane region" description="Helical" evidence="2">
    <location>
        <begin position="87"/>
        <end position="107"/>
    </location>
</feature>
<dbReference type="InterPro" id="IPR045155">
    <property type="entry name" value="Beta-lactam_cat"/>
</dbReference>
<feature type="region of interest" description="Disordered" evidence="1">
    <location>
        <begin position="116"/>
        <end position="156"/>
    </location>
</feature>
<dbReference type="eggNOG" id="ENOG5031H9W">
    <property type="taxonomic scope" value="Bacteria"/>
</dbReference>
<dbReference type="SUPFAM" id="SSF56601">
    <property type="entry name" value="beta-lactamase/transpeptidase-like"/>
    <property type="match status" value="1"/>
</dbReference>
<dbReference type="InterPro" id="IPR026870">
    <property type="entry name" value="Zinc_ribbon_dom"/>
</dbReference>
<evidence type="ECO:0000313" key="5">
    <source>
        <dbReference type="EMBL" id="KFI79235.1"/>
    </source>
</evidence>
<evidence type="ECO:0000256" key="2">
    <source>
        <dbReference type="SAM" id="Phobius"/>
    </source>
</evidence>
<dbReference type="GO" id="GO:0008800">
    <property type="term" value="F:beta-lactamase activity"/>
    <property type="evidence" value="ECO:0007669"/>
    <property type="project" value="InterPro"/>
</dbReference>
<gene>
    <name evidence="5" type="ORF">BMON_0434</name>
</gene>
<feature type="compositionally biased region" description="Low complexity" evidence="1">
    <location>
        <begin position="127"/>
        <end position="141"/>
    </location>
</feature>
<organism evidence="5 6">
    <name type="scientific">Bifidobacterium mongoliense DSM 21395</name>
    <dbReference type="NCBI Taxonomy" id="1437603"/>
    <lineage>
        <taxon>Bacteria</taxon>
        <taxon>Bacillati</taxon>
        <taxon>Actinomycetota</taxon>
        <taxon>Actinomycetes</taxon>
        <taxon>Bifidobacteriales</taxon>
        <taxon>Bifidobacteriaceae</taxon>
        <taxon>Bifidobacterium</taxon>
    </lineage>
</organism>
<accession>A0A087C7I5</accession>